<proteinExistence type="predicted"/>
<dbReference type="KEGG" id="dgg:DGI_3248"/>
<dbReference type="InterPro" id="IPR016024">
    <property type="entry name" value="ARM-type_fold"/>
</dbReference>
<accession>T2GEC4</accession>
<evidence type="ECO:0000313" key="3">
    <source>
        <dbReference type="Proteomes" id="UP000016587"/>
    </source>
</evidence>
<dbReference type="Pfam" id="PF13646">
    <property type="entry name" value="HEAT_2"/>
    <property type="match status" value="2"/>
</dbReference>
<evidence type="ECO:0000313" key="2">
    <source>
        <dbReference type="EMBL" id="AGW14950.1"/>
    </source>
</evidence>
<dbReference type="EMBL" id="CP006585">
    <property type="protein sequence ID" value="AGW14950.1"/>
    <property type="molecule type" value="Genomic_DNA"/>
</dbReference>
<sequence length="220" mass="23444">MQELDRLVHNLQTGDETVRRYAAEDLGSLGLEGAVPALVTALEDPVVAVREAAAEALGVIGGRETARRVVPLMASEEVPLRNISFEILEALSLDALEELTACCTSPVSDIRKFAVDILGKIGEVSEIDAEALFVRMLDDPNPNVAGAAAEAIGRVGYKGAVPALLQHLDSHAWLQCNILHAIARIGGEAAQKAFATINTARLSPEAQYYHRTALMHCGLA</sequence>
<keyword evidence="3" id="KW-1185">Reference proteome</keyword>
<dbReference type="Gene3D" id="1.25.10.10">
    <property type="entry name" value="Leucine-rich Repeat Variant"/>
    <property type="match status" value="2"/>
</dbReference>
<evidence type="ECO:0000256" key="1">
    <source>
        <dbReference type="ARBA" id="ARBA00045876"/>
    </source>
</evidence>
<dbReference type="InterPro" id="IPR021133">
    <property type="entry name" value="HEAT_type_2"/>
</dbReference>
<reference evidence="3" key="2">
    <citation type="submission" date="2013-07" db="EMBL/GenBank/DDBJ databases">
        <authorList>
            <person name="Morais-Silva F.O."/>
            <person name="Rezende A.M."/>
            <person name="Pimentel C."/>
            <person name="Resende D.M."/>
            <person name="Santos C.I."/>
            <person name="Clemente C."/>
            <person name="de Oliveira L.M."/>
            <person name="da Silva S.M."/>
            <person name="Costa D.A."/>
            <person name="Varela-Raposo A."/>
            <person name="Horacio E.C.A."/>
            <person name="Matos M."/>
            <person name="Flores O."/>
            <person name="Ruiz J.C."/>
            <person name="Rodrigues-Pousada C."/>
        </authorList>
    </citation>
    <scope>NUCLEOTIDE SEQUENCE [LARGE SCALE GENOMIC DNA]</scope>
    <source>
        <strain evidence="3">ATCC 19364 / DSM 1382 / NCIMB 9332 / VKM B-1759</strain>
    </source>
</reference>
<dbReference type="SUPFAM" id="SSF48371">
    <property type="entry name" value="ARM repeat"/>
    <property type="match status" value="1"/>
</dbReference>
<dbReference type="SMART" id="SM00567">
    <property type="entry name" value="EZ_HEAT"/>
    <property type="match status" value="3"/>
</dbReference>
<gene>
    <name evidence="2" type="ORF">DGI_3248</name>
</gene>
<dbReference type="RefSeq" id="WP_021762047.1">
    <property type="nucleotide sequence ID" value="NC_022444.1"/>
</dbReference>
<dbReference type="AlphaFoldDB" id="T2GEC4"/>
<dbReference type="PANTHER" id="PTHR12697:SF5">
    <property type="entry name" value="DEOXYHYPUSINE HYDROXYLASE"/>
    <property type="match status" value="1"/>
</dbReference>
<dbReference type="STRING" id="1121448.DGI_3248"/>
<dbReference type="PROSITE" id="PS50077">
    <property type="entry name" value="HEAT_REPEAT"/>
    <property type="match status" value="1"/>
</dbReference>
<name>T2GEC4_MEGG1</name>
<organism evidence="2 3">
    <name type="scientific">Megalodesulfovibrio gigas (strain ATCC 19364 / DSM 1382 / NCIMB 9332 / VKM B-1759)</name>
    <name type="common">Desulfovibrio gigas</name>
    <dbReference type="NCBI Taxonomy" id="1121448"/>
    <lineage>
        <taxon>Bacteria</taxon>
        <taxon>Pseudomonadati</taxon>
        <taxon>Thermodesulfobacteriota</taxon>
        <taxon>Desulfovibrionia</taxon>
        <taxon>Desulfovibrionales</taxon>
        <taxon>Desulfovibrionaceae</taxon>
        <taxon>Megalodesulfovibrio</taxon>
    </lineage>
</organism>
<comment type="function">
    <text evidence="1">Catalyzes the hydroxylation of the N(6)-(4-aminobutyl)-L-lysine intermediate produced by deoxyhypusine synthase/DHPS on a critical lysine of the eukaryotic translation initiation factor 5A/eIF-5A. This is the second step of the post-translational modification of that lysine into an unusual amino acid residue named hypusine. Hypusination is unique to mature eIF-5A factor and is essential for its function.</text>
</comment>
<dbReference type="GO" id="GO:0016491">
    <property type="term" value="F:oxidoreductase activity"/>
    <property type="evidence" value="ECO:0007669"/>
    <property type="project" value="TreeGrafter"/>
</dbReference>
<dbReference type="InterPro" id="IPR004155">
    <property type="entry name" value="PBS_lyase_HEAT"/>
</dbReference>
<dbReference type="eggNOG" id="COG1413">
    <property type="taxonomic scope" value="Bacteria"/>
</dbReference>
<reference evidence="2 3" key="1">
    <citation type="journal article" date="2013" name="J. Bacteriol.">
        <title>Roles of HynAB and Ech, the only two hydrogenases found in the model sulfate reducer Desulfovibrio gigas.</title>
        <authorList>
            <person name="Morais-Silva F.O."/>
            <person name="Santos C.I."/>
            <person name="Rodrigues R."/>
            <person name="Pereira I.A."/>
            <person name="Rodrigues-Pousada C."/>
        </authorList>
    </citation>
    <scope>NUCLEOTIDE SEQUENCE [LARGE SCALE GENOMIC DNA]</scope>
    <source>
        <strain evidence="3">ATCC 19364 / DSM 1382 / NCIMB 9332 / VKM B-1759</strain>
    </source>
</reference>
<dbReference type="HOGENOM" id="CLU_1254264_0_0_7"/>
<dbReference type="Proteomes" id="UP000016587">
    <property type="component" value="Chromosome"/>
</dbReference>
<evidence type="ECO:0008006" key="4">
    <source>
        <dbReference type="Google" id="ProtNLM"/>
    </source>
</evidence>
<dbReference type="OrthoDB" id="3661251at2"/>
<dbReference type="InterPro" id="IPR011989">
    <property type="entry name" value="ARM-like"/>
</dbReference>
<dbReference type="PANTHER" id="PTHR12697">
    <property type="entry name" value="PBS LYASE HEAT-LIKE PROTEIN"/>
    <property type="match status" value="1"/>
</dbReference>
<dbReference type="PATRIC" id="fig|1121448.10.peg.3203"/>
<protein>
    <recommendedName>
        <fullName evidence="4">HEAT repeat domain-containing protein</fullName>
    </recommendedName>
</protein>